<dbReference type="InterPro" id="IPR046805">
    <property type="entry name" value="Tra1_ring"/>
</dbReference>
<dbReference type="Pfam" id="PF20175">
    <property type="entry name" value="Tra1_central"/>
    <property type="match status" value="1"/>
</dbReference>
<proteinExistence type="predicted"/>
<dbReference type="GO" id="GO:0000124">
    <property type="term" value="C:SAGA complex"/>
    <property type="evidence" value="ECO:0007669"/>
    <property type="project" value="TreeGrafter"/>
</dbReference>
<evidence type="ECO:0008006" key="5">
    <source>
        <dbReference type="Google" id="ProtNLM"/>
    </source>
</evidence>
<dbReference type="EMBL" id="MAYM02001232">
    <property type="protein sequence ID" value="RLN21548.1"/>
    <property type="molecule type" value="Genomic_DNA"/>
</dbReference>
<dbReference type="PANTHER" id="PTHR11139">
    <property type="entry name" value="ATAXIA TELANGIECTASIA MUTATED ATM -RELATED"/>
    <property type="match status" value="1"/>
</dbReference>
<reference evidence="2" key="3">
    <citation type="submission" date="2020-06" db="EMBL/GenBank/DDBJ databases">
        <authorList>
            <person name="Studholme D.J."/>
        </authorList>
    </citation>
    <scope>NUCLEOTIDE SEQUENCE</scope>
    <source>
        <strain evidence="2">NZFS 3630</strain>
    </source>
</reference>
<feature type="compositionally biased region" description="Low complexity" evidence="1">
    <location>
        <begin position="617"/>
        <end position="627"/>
    </location>
</feature>
<dbReference type="Proteomes" id="UP000792063">
    <property type="component" value="Unassembled WGS sequence"/>
</dbReference>
<comment type="caution">
    <text evidence="3">The sequence shown here is derived from an EMBL/GenBank/DDBJ whole genome shotgun (WGS) entry which is preliminary data.</text>
</comment>
<dbReference type="InterPro" id="IPR050517">
    <property type="entry name" value="DDR_Repair_Kinase"/>
</dbReference>
<reference evidence="3 4" key="2">
    <citation type="submission" date="2018-07" db="EMBL/GenBank/DDBJ databases">
        <title>Genome sequencing of oomycete isolates from Chile give support for New Zealand origin for Phytophthora kernoviae and make available the first Nothophytophthora sp. genome.</title>
        <authorList>
            <person name="Studholme D.J."/>
            <person name="Sanfuentes E."/>
            <person name="Panda P."/>
            <person name="Hill R."/>
            <person name="Sambles C."/>
            <person name="Grant M."/>
            <person name="Williams N.M."/>
            <person name="Mcdougal R.L."/>
        </authorList>
    </citation>
    <scope>NUCLEOTIDE SEQUENCE [LARGE SCALE GENOMIC DNA]</scope>
    <source>
        <strain evidence="3">Chile2</strain>
    </source>
</reference>
<evidence type="ECO:0000313" key="3">
    <source>
        <dbReference type="EMBL" id="RLN21548.1"/>
    </source>
</evidence>
<organism evidence="3 4">
    <name type="scientific">Phytophthora kernoviae</name>
    <dbReference type="NCBI Taxonomy" id="325452"/>
    <lineage>
        <taxon>Eukaryota</taxon>
        <taxon>Sar</taxon>
        <taxon>Stramenopiles</taxon>
        <taxon>Oomycota</taxon>
        <taxon>Peronosporomycetes</taxon>
        <taxon>Peronosporales</taxon>
        <taxon>Peronosporaceae</taxon>
        <taxon>Phytophthora</taxon>
    </lineage>
</organism>
<dbReference type="InterPro" id="IPR016024">
    <property type="entry name" value="ARM-type_fold"/>
</dbReference>
<dbReference type="GO" id="GO:0005634">
    <property type="term" value="C:nucleus"/>
    <property type="evidence" value="ECO:0007669"/>
    <property type="project" value="TreeGrafter"/>
</dbReference>
<dbReference type="Pfam" id="PF20206">
    <property type="entry name" value="Tra1_ring"/>
    <property type="match status" value="2"/>
</dbReference>
<evidence type="ECO:0000313" key="2">
    <source>
        <dbReference type="EMBL" id="KAG2525322.1"/>
    </source>
</evidence>
<dbReference type="SUPFAM" id="SSF48371">
    <property type="entry name" value="ARM repeat"/>
    <property type="match status" value="2"/>
</dbReference>
<dbReference type="GO" id="GO:0006355">
    <property type="term" value="P:regulation of DNA-templated transcription"/>
    <property type="evidence" value="ECO:0007669"/>
    <property type="project" value="TreeGrafter"/>
</dbReference>
<protein>
    <recommendedName>
        <fullName evidence="5">Non-specific serine/threonine protein kinase</fullName>
    </recommendedName>
</protein>
<feature type="region of interest" description="Disordered" evidence="1">
    <location>
        <begin position="175"/>
        <end position="236"/>
    </location>
</feature>
<dbReference type="InterPro" id="IPR046807">
    <property type="entry name" value="Tra1_central"/>
</dbReference>
<dbReference type="EMBL" id="JPWU03000129">
    <property type="protein sequence ID" value="KAG2525322.1"/>
    <property type="molecule type" value="Genomic_DNA"/>
</dbReference>
<feature type="region of interest" description="Disordered" evidence="1">
    <location>
        <begin position="609"/>
        <end position="630"/>
    </location>
</feature>
<dbReference type="GO" id="GO:0035267">
    <property type="term" value="C:NuA4 histone acetyltransferase complex"/>
    <property type="evidence" value="ECO:0007669"/>
    <property type="project" value="TreeGrafter"/>
</dbReference>
<evidence type="ECO:0000256" key="1">
    <source>
        <dbReference type="SAM" id="MobiDB-lite"/>
    </source>
</evidence>
<dbReference type="Proteomes" id="UP000285883">
    <property type="component" value="Unassembled WGS sequence"/>
</dbReference>
<name>A0A3R7MQK7_9STRA</name>
<sequence>MNVEVVRQKLVDGDSDAVLKELVDLYRRAEILHTPQLGRILEALFPVWKGLLHTKLPPQLRATTPNRCRKVLLQILNRLPSNEALRPYVPQLLQLLMEVLQKDNEDNALIALKTLFDLHRNYRPGLRNEVQPFLELVQLMYKNLPTTMKKQLSGLPETHKSSAATTPIAAKSSASVASAEESSVSTGAGASASSTTGEMATGVSAQPAQTGSTSTSSVDSEATTRDSSSGADAITDEPISSNLESFKTISELPLIIMLLFQCYPSYIESYIPVLVPLMMSALALRAPEAAPTTHPTRYLDFLDCQVKTLSFVTYLLRGCANMMRPFQDAICENTVKLLMACPKDAFVLRKDIFVAARHIISTDFRRGFYPQLELLMDDDVLVGKGRCSFYQIRPLAYSTLADMIHHVRDMLTLTQVSTIVDFYGKRIHDPTLPISIQTTSIRLLLNLVDISAKNEDTDAWKGRNILSRILLIISGKFGTTLDNLPMALATTLRNKSSGDRSDLLEGGAMDKIKQSSLLPKEVVHKTLDEKKLETLLLPYLRVQRPGDSVSEEEPSIRDIKSLLRTMILGIRAVIWCTANYRNPHAKDLSTVDANTMDGSGIVAVSTSQGMSSMDTVGGSTSRSSGSSLNDGNVVEHAYPLTDDERMLIAKVLRNGLRCFILYTLSENTVSEEKQMLDHFAGAFTVLEAADFRDLFISNIQLLYECILQDHAILTIPQHFLANSNVSCWFAEILLKFLITQMKDLSVEAEGDLPDTKRVDKVMTIESLEFENMRPVPQVHRASIVLRLFKIVFGSVTLFKSNESALFPHLRTIIESCLKQATFTKHPDNYLLLLRALFRSISGGKYENFYKEVFPLLPGVLSALMRLQKHIGKPAMREVLLELCLTIPARLSSLLQYLPSLMKSVVRAILSRGELAYLGLRTLEFWVDNLNPDFLYPIMTSQDRLLTEIIEALNTHLIPPPYPYGELAMRILGKIGGRNRQYLMDPLNLDYHDHSFTGLTFTFQWDGEENSMDIDMEGDGVVPNQAGMLPMKMDALVSQATKVLRTYLRRTPVERGNVSKVDSRLVDVDEFEEGENLPGLSFLLEKDDQTLHLETETMAKIRDSILQHKRCAFIFVSRAAVVSFNTNDYAETNQEGDENNQRVGELGAEHLKPMRKVISQEALRSTRKQLLEVLFETMADVDVGAEATKVVEGIAGHLTVQALAHCSREQPDFAVLSSLHASTLYAATRGLSPGRHLATTKRIETLRQATYGIAKLTEADVTNDFYAFAQVISNALSSSDQRVVDAGKRVLTFIVKTIIAEFPSRLLAVERGGGLFNSLCEVFGHACYDKGSWRQKLGGAIGLRLLVELLECQWCHENELNIIKALFFVLSDHPPEVSTTVSSETGETLVQVVKSAWQVRVGYADQLGTTKTDSDESKKKDFLSCVAFQDTEVFQISCFNVTLGEKLLEHLKQWRDPDRIIKAGIWKRGLQGSVPSPPVNPLVTQQQAQQLQAQIQVNAQKVHAQALATAQAQGLKPMQAQEKAKQAQATYVHRANAQAQAKIARAQSHGLGSSLALGSSSSLATSGGPFASKTQQEALELHYQGLRLIRSITRVQRLVAHDRLPIKFHLESKLLIKCLVTYSRAKPDDVQVLLDMVSVFLHRTSFDFSFLQAFYQEEVAINYSAANKRSLIRLFLRMLREPGASEELKVYAIQLLIMPVLTTSFEDPNVNNIDVMDLDTVMWMLREILASKDSPETMQTLRIELLKLGTLLIQHMSKYVTDQRKEVIKFAWNHLKAHDLTSKLWAYVNVCRFISVYDTPPKIVLQVYVALLRTHEMDARFLVRKAFDILLPALPSRLPSNEFIKAIKWTKKIAYEEGHVLGQLVHIWFLIVRHPALFYPFRGQFVPLMSLKHRAQAES</sequence>
<dbReference type="GO" id="GO:0006281">
    <property type="term" value="P:DNA repair"/>
    <property type="evidence" value="ECO:0007669"/>
    <property type="project" value="TreeGrafter"/>
</dbReference>
<dbReference type="PANTHER" id="PTHR11139:SF1">
    <property type="entry name" value="TRANSFORMATION_TRANSCRIPTION DOMAIN-ASSOCIATED PROTEIN"/>
    <property type="match status" value="1"/>
</dbReference>
<feature type="compositionally biased region" description="Polar residues" evidence="1">
    <location>
        <begin position="203"/>
        <end position="230"/>
    </location>
</feature>
<feature type="compositionally biased region" description="Low complexity" evidence="1">
    <location>
        <begin position="175"/>
        <end position="202"/>
    </location>
</feature>
<reference evidence="2" key="1">
    <citation type="journal article" date="2015" name="Genom Data">
        <title>Genome sequences of six Phytophthora species associated with forests in New Zealand.</title>
        <authorList>
            <person name="Studholme D.J."/>
            <person name="McDougal R.L."/>
            <person name="Sambles C."/>
            <person name="Hansen E."/>
            <person name="Hardy G."/>
            <person name="Grant M."/>
            <person name="Ganley R.J."/>
            <person name="Williams N.M."/>
        </authorList>
    </citation>
    <scope>NUCLEOTIDE SEQUENCE</scope>
    <source>
        <strain evidence="2">NZFS 3630</strain>
    </source>
</reference>
<accession>A0A3R7MQK7</accession>
<gene>
    <name evidence="3" type="ORF">BBI17_002543</name>
    <name evidence="2" type="ORF">JM18_004967</name>
</gene>
<evidence type="ECO:0000313" key="4">
    <source>
        <dbReference type="Proteomes" id="UP000285883"/>
    </source>
</evidence>